<gene>
    <name evidence="1" type="ORF">VSF3289_03434</name>
</gene>
<proteinExistence type="predicted"/>
<evidence type="ECO:0000313" key="2">
    <source>
        <dbReference type="Proteomes" id="UP000095131"/>
    </source>
</evidence>
<comment type="caution">
    <text evidence="1">The sequence shown here is derived from an EMBL/GenBank/DDBJ whole genome shotgun (WGS) entry which is preliminary data.</text>
</comment>
<protein>
    <submittedName>
        <fullName evidence="1">Uncharacterized protein</fullName>
    </submittedName>
</protein>
<dbReference type="OrthoDB" id="5814322at2"/>
<dbReference type="Proteomes" id="UP000095131">
    <property type="component" value="Unassembled WGS sequence"/>
</dbReference>
<name>A0A1E3WER9_9VIBR</name>
<accession>A0A1E3WER9</accession>
<sequence>MKYWIVKHLTREVGTDQCALSKWNIPRNVILVEPLPSKQGFAVVALPDLSGTEYIEDHRGIRIYNKKNCNESKIVSELGTINEGWTSKVPLTMWDEWMTDNWVTNVSDKYIDDYDSVDSTRRALYREISDPLYMESYRKKENGEIDEAVLFKAQADAAVKNIQINNPFPPLLIN</sequence>
<reference evidence="1 2" key="1">
    <citation type="submission" date="2016-08" db="EMBL/GenBank/DDBJ databases">
        <title>Genome sequencing of Vibrio scophthalmi strain FP3289, an isolated from Paralichthys olivaceus.</title>
        <authorList>
            <person name="Han H.-J."/>
        </authorList>
    </citation>
    <scope>NUCLEOTIDE SEQUENCE [LARGE SCALE GENOMIC DNA]</scope>
    <source>
        <strain evidence="1 2">FP3289</strain>
    </source>
</reference>
<dbReference type="AlphaFoldDB" id="A0A1E3WER9"/>
<evidence type="ECO:0000313" key="1">
    <source>
        <dbReference type="EMBL" id="ODS04303.1"/>
    </source>
</evidence>
<dbReference type="EMBL" id="MDCJ01000007">
    <property type="protein sequence ID" value="ODS04303.1"/>
    <property type="molecule type" value="Genomic_DNA"/>
</dbReference>
<organism evidence="1 2">
    <name type="scientific">Vibrio scophthalmi</name>
    <dbReference type="NCBI Taxonomy" id="45658"/>
    <lineage>
        <taxon>Bacteria</taxon>
        <taxon>Pseudomonadati</taxon>
        <taxon>Pseudomonadota</taxon>
        <taxon>Gammaproteobacteria</taxon>
        <taxon>Vibrionales</taxon>
        <taxon>Vibrionaceae</taxon>
        <taxon>Vibrio</taxon>
    </lineage>
</organism>
<dbReference type="RefSeq" id="WP_069447573.1">
    <property type="nucleotide sequence ID" value="NZ_MDCJ01000007.1"/>
</dbReference>